<proteinExistence type="predicted"/>
<keyword evidence="2" id="KW-1185">Reference proteome</keyword>
<dbReference type="AlphaFoldDB" id="A0A6A6H728"/>
<accession>A0A6A6H728</accession>
<name>A0A6A6H728_VIRVR</name>
<organism evidence="1 2">
    <name type="scientific">Viridothelium virens</name>
    <name type="common">Speckled blister lichen</name>
    <name type="synonym">Trypethelium virens</name>
    <dbReference type="NCBI Taxonomy" id="1048519"/>
    <lineage>
        <taxon>Eukaryota</taxon>
        <taxon>Fungi</taxon>
        <taxon>Dikarya</taxon>
        <taxon>Ascomycota</taxon>
        <taxon>Pezizomycotina</taxon>
        <taxon>Dothideomycetes</taxon>
        <taxon>Dothideomycetes incertae sedis</taxon>
        <taxon>Trypetheliales</taxon>
        <taxon>Trypetheliaceae</taxon>
        <taxon>Viridothelium</taxon>
    </lineage>
</organism>
<sequence>MKHRAWNLRPTIGPSRHSLFSKHFTTKSSCESTNPRWLPDLHTRIGRCIQFGLGNRQVQQAGKILGELNHNWREFIAGSQGFLTDKNHRGLYRQEVVWGEMDSMVRSPGRPPTLSSDWLRIY</sequence>
<dbReference type="Proteomes" id="UP000800092">
    <property type="component" value="Unassembled WGS sequence"/>
</dbReference>
<evidence type="ECO:0000313" key="2">
    <source>
        <dbReference type="Proteomes" id="UP000800092"/>
    </source>
</evidence>
<protein>
    <submittedName>
        <fullName evidence="1">Uncharacterized protein</fullName>
    </submittedName>
</protein>
<dbReference type="OrthoDB" id="5538558at2759"/>
<dbReference type="EMBL" id="ML991804">
    <property type="protein sequence ID" value="KAF2233689.1"/>
    <property type="molecule type" value="Genomic_DNA"/>
</dbReference>
<gene>
    <name evidence="1" type="ORF">EV356DRAFT_503197</name>
</gene>
<reference evidence="1" key="1">
    <citation type="journal article" date="2020" name="Stud. Mycol.">
        <title>101 Dothideomycetes genomes: a test case for predicting lifestyles and emergence of pathogens.</title>
        <authorList>
            <person name="Haridas S."/>
            <person name="Albert R."/>
            <person name="Binder M."/>
            <person name="Bloem J."/>
            <person name="Labutti K."/>
            <person name="Salamov A."/>
            <person name="Andreopoulos B."/>
            <person name="Baker S."/>
            <person name="Barry K."/>
            <person name="Bills G."/>
            <person name="Bluhm B."/>
            <person name="Cannon C."/>
            <person name="Castanera R."/>
            <person name="Culley D."/>
            <person name="Daum C."/>
            <person name="Ezra D."/>
            <person name="Gonzalez J."/>
            <person name="Henrissat B."/>
            <person name="Kuo A."/>
            <person name="Liang C."/>
            <person name="Lipzen A."/>
            <person name="Lutzoni F."/>
            <person name="Magnuson J."/>
            <person name="Mondo S."/>
            <person name="Nolan M."/>
            <person name="Ohm R."/>
            <person name="Pangilinan J."/>
            <person name="Park H.-J."/>
            <person name="Ramirez L."/>
            <person name="Alfaro M."/>
            <person name="Sun H."/>
            <person name="Tritt A."/>
            <person name="Yoshinaga Y."/>
            <person name="Zwiers L.-H."/>
            <person name="Turgeon B."/>
            <person name="Goodwin S."/>
            <person name="Spatafora J."/>
            <person name="Crous P."/>
            <person name="Grigoriev I."/>
        </authorList>
    </citation>
    <scope>NUCLEOTIDE SEQUENCE</scope>
    <source>
        <strain evidence="1">Tuck. ex Michener</strain>
    </source>
</reference>
<evidence type="ECO:0000313" key="1">
    <source>
        <dbReference type="EMBL" id="KAF2233689.1"/>
    </source>
</evidence>